<keyword evidence="1" id="KW-0472">Membrane</keyword>
<dbReference type="InterPro" id="IPR008972">
    <property type="entry name" value="Cupredoxin"/>
</dbReference>
<accession>A0ABV1F2N8</accession>
<reference evidence="3 4" key="1">
    <citation type="submission" date="2024-03" db="EMBL/GenBank/DDBJ databases">
        <title>Human intestinal bacterial collection.</title>
        <authorList>
            <person name="Pauvert C."/>
            <person name="Hitch T.C.A."/>
            <person name="Clavel T."/>
        </authorList>
    </citation>
    <scope>NUCLEOTIDE SEQUENCE [LARGE SCALE GENOMIC DNA]</scope>
    <source>
        <strain evidence="3 4">CLA-SR-H024</strain>
    </source>
</reference>
<keyword evidence="4" id="KW-1185">Reference proteome</keyword>
<feature type="transmembrane region" description="Helical" evidence="1">
    <location>
        <begin position="12"/>
        <end position="31"/>
    </location>
</feature>
<evidence type="ECO:0000259" key="2">
    <source>
        <dbReference type="Pfam" id="PF13473"/>
    </source>
</evidence>
<evidence type="ECO:0000256" key="1">
    <source>
        <dbReference type="SAM" id="Phobius"/>
    </source>
</evidence>
<dbReference type="Gene3D" id="2.60.40.420">
    <property type="entry name" value="Cupredoxins - blue copper proteins"/>
    <property type="match status" value="1"/>
</dbReference>
<dbReference type="RefSeq" id="WP_048717233.1">
    <property type="nucleotide sequence ID" value="NZ_JBBMFN010000041.1"/>
</dbReference>
<keyword evidence="1" id="KW-1133">Transmembrane helix</keyword>
<name>A0ABV1F2N8_9BACI</name>
<gene>
    <name evidence="3" type="ORF">WMO63_15500</name>
</gene>
<dbReference type="InterPro" id="IPR028096">
    <property type="entry name" value="EfeO_Cupredoxin"/>
</dbReference>
<feature type="domain" description="EfeO-type cupredoxin-like" evidence="2">
    <location>
        <begin position="26"/>
        <end position="140"/>
    </location>
</feature>
<sequence length="141" mass="15720">MTKVKKKQARKYLLEFTFILIIIAALIPLILSITKSMANQEDEKGTRIEVSMAGFTPSTIEAKAGEEITLQLINPDNSAHSDGGGWHQFASDELDFDYKLSPESTKTIKIKVNEPGEYEFYCDICCGGRENPTMQGKLIIT</sequence>
<evidence type="ECO:0000313" key="3">
    <source>
        <dbReference type="EMBL" id="MEQ2467060.1"/>
    </source>
</evidence>
<dbReference type="EMBL" id="JBBMFN010000041">
    <property type="protein sequence ID" value="MEQ2467060.1"/>
    <property type="molecule type" value="Genomic_DNA"/>
</dbReference>
<dbReference type="Pfam" id="PF13473">
    <property type="entry name" value="Cupredoxin_1"/>
    <property type="match status" value="1"/>
</dbReference>
<organism evidence="3 4">
    <name type="scientific">Niallia hominis</name>
    <dbReference type="NCBI Taxonomy" id="3133173"/>
    <lineage>
        <taxon>Bacteria</taxon>
        <taxon>Bacillati</taxon>
        <taxon>Bacillota</taxon>
        <taxon>Bacilli</taxon>
        <taxon>Bacillales</taxon>
        <taxon>Bacillaceae</taxon>
        <taxon>Niallia</taxon>
    </lineage>
</organism>
<dbReference type="CDD" id="cd00920">
    <property type="entry name" value="Cupredoxin"/>
    <property type="match status" value="1"/>
</dbReference>
<comment type="caution">
    <text evidence="3">The sequence shown here is derived from an EMBL/GenBank/DDBJ whole genome shotgun (WGS) entry which is preliminary data.</text>
</comment>
<evidence type="ECO:0000313" key="4">
    <source>
        <dbReference type="Proteomes" id="UP001465426"/>
    </source>
</evidence>
<dbReference type="SUPFAM" id="SSF49503">
    <property type="entry name" value="Cupredoxins"/>
    <property type="match status" value="1"/>
</dbReference>
<keyword evidence="1" id="KW-0812">Transmembrane</keyword>
<dbReference type="Proteomes" id="UP001465426">
    <property type="component" value="Unassembled WGS sequence"/>
</dbReference>
<proteinExistence type="predicted"/>
<protein>
    <submittedName>
        <fullName evidence="3">Cupredoxin domain-containing protein</fullName>
    </submittedName>
</protein>